<protein>
    <submittedName>
        <fullName evidence="10">Flagellar motor switch protein FliN/FliY</fullName>
    </submittedName>
</protein>
<dbReference type="SUPFAM" id="SSF103039">
    <property type="entry name" value="CheC-like"/>
    <property type="match status" value="1"/>
</dbReference>
<evidence type="ECO:0000256" key="7">
    <source>
        <dbReference type="SAM" id="MobiDB-lite"/>
    </source>
</evidence>
<dbReference type="InterPro" id="IPR001543">
    <property type="entry name" value="FliN-like_C"/>
</dbReference>
<keyword evidence="3" id="KW-1003">Cell membrane</keyword>
<comment type="caution">
    <text evidence="10">The sequence shown here is derived from an EMBL/GenBank/DDBJ whole genome shotgun (WGS) entry which is preliminary data.</text>
</comment>
<evidence type="ECO:0000256" key="2">
    <source>
        <dbReference type="ARBA" id="ARBA00009226"/>
    </source>
</evidence>
<dbReference type="InterPro" id="IPR051469">
    <property type="entry name" value="FliN/MopA/SpaO"/>
</dbReference>
<dbReference type="GeneID" id="93708934"/>
<dbReference type="InterPro" id="IPR007597">
    <property type="entry name" value="CheC"/>
</dbReference>
<comment type="subcellular location">
    <subcellularLocation>
        <location evidence="1">Cell membrane</location>
        <topology evidence="1">Peripheral membrane protein</topology>
        <orientation evidence="1">Cytoplasmic side</orientation>
    </subcellularLocation>
</comment>
<sequence length="388" mass="43244">MNNDNMLSQDEIDALLQGSDDDYESPEQENVDQLLTEEERDILGEIGNISFGSSATTLSTLLNQKVEITTPGISLIYHHDLAKEFPHPCVALQVEYVNGLSGVNLFIISQKDATIIADLMLGGTGKDAALELNDIQTSAVEEAMNQMMGTSATSMSKVFQKKVDISPPSLELLNIIEGEGTKVVPPEETFVKVAFKLKIGELMDSDIMQLMPIRVAKQMVSSLTHRDVTPKNDSNEPIKMTEEKMTEEQKTMKDEKPYFDYEQDRSMNTEKQDTPYESRPSQTDVQQATFSEFEPSPIQKADTKNLDMLLDVPLDVTVELGRTRRSVREILTLSSGSIIELDKLAGEPVDILVNNKLVAQGEVVVIDENFGVRVTDIVSQRDRLNKLR</sequence>
<organism evidence="10 11">
    <name type="scientific">Priestia endophytica DSM 13796</name>
    <dbReference type="NCBI Taxonomy" id="1121089"/>
    <lineage>
        <taxon>Bacteria</taxon>
        <taxon>Bacillati</taxon>
        <taxon>Bacillota</taxon>
        <taxon>Bacilli</taxon>
        <taxon>Bacillales</taxon>
        <taxon>Bacillaceae</taxon>
        <taxon>Priestia</taxon>
    </lineage>
</organism>
<accession>A0A1I5VL90</accession>
<feature type="compositionally biased region" description="Basic and acidic residues" evidence="7">
    <location>
        <begin position="224"/>
        <end position="276"/>
    </location>
</feature>
<evidence type="ECO:0000256" key="5">
    <source>
        <dbReference type="ARBA" id="ARBA00022779"/>
    </source>
</evidence>
<dbReference type="PRINTS" id="PR00956">
    <property type="entry name" value="FLGMOTORFLIN"/>
</dbReference>
<dbReference type="NCBIfam" id="TIGR02480">
    <property type="entry name" value="fliN"/>
    <property type="match status" value="1"/>
</dbReference>
<dbReference type="PANTHER" id="PTHR43484:SF1">
    <property type="entry name" value="FLAGELLAR MOTOR SWITCH PROTEIN FLIN"/>
    <property type="match status" value="1"/>
</dbReference>
<dbReference type="InterPro" id="IPR012826">
    <property type="entry name" value="FliN"/>
</dbReference>
<feature type="domain" description="CheC-like protein" evidence="9">
    <location>
        <begin position="135"/>
        <end position="170"/>
    </location>
</feature>
<dbReference type="EMBL" id="FOXX01000001">
    <property type="protein sequence ID" value="SFQ08142.1"/>
    <property type="molecule type" value="Genomic_DNA"/>
</dbReference>
<evidence type="ECO:0000259" key="8">
    <source>
        <dbReference type="Pfam" id="PF01052"/>
    </source>
</evidence>
<evidence type="ECO:0000256" key="6">
    <source>
        <dbReference type="ARBA" id="ARBA00023136"/>
    </source>
</evidence>
<dbReference type="CDD" id="cd17907">
    <property type="entry name" value="FliY_FliN-Y"/>
    <property type="match status" value="1"/>
</dbReference>
<evidence type="ECO:0000313" key="10">
    <source>
        <dbReference type="EMBL" id="SFQ08142.1"/>
    </source>
</evidence>
<name>A0A1I5VL90_9BACI</name>
<keyword evidence="10" id="KW-0966">Cell projection</keyword>
<dbReference type="Gene3D" id="2.30.330.10">
    <property type="entry name" value="SpoA-like"/>
    <property type="match status" value="1"/>
</dbReference>
<proteinExistence type="inferred from homology"/>
<feature type="region of interest" description="Disordered" evidence="7">
    <location>
        <begin position="224"/>
        <end position="281"/>
    </location>
</feature>
<dbReference type="Pfam" id="PF04509">
    <property type="entry name" value="CheC"/>
    <property type="match status" value="2"/>
</dbReference>
<keyword evidence="11" id="KW-1185">Reference proteome</keyword>
<dbReference type="InterPro" id="IPR036429">
    <property type="entry name" value="SpoA-like_sf"/>
</dbReference>
<keyword evidence="4" id="KW-0145">Chemotaxis</keyword>
<dbReference type="InterPro" id="IPR028976">
    <property type="entry name" value="CheC-like_sf"/>
</dbReference>
<evidence type="ECO:0000256" key="4">
    <source>
        <dbReference type="ARBA" id="ARBA00022500"/>
    </source>
</evidence>
<reference evidence="10 11" key="1">
    <citation type="submission" date="2016-10" db="EMBL/GenBank/DDBJ databases">
        <authorList>
            <person name="Varghese N."/>
            <person name="Submissions S."/>
        </authorList>
    </citation>
    <scope>NUCLEOTIDE SEQUENCE [LARGE SCALE GENOMIC DNA]</scope>
    <source>
        <strain evidence="10 11">DSM 13796</strain>
    </source>
</reference>
<dbReference type="RefSeq" id="WP_061801712.1">
    <property type="nucleotide sequence ID" value="NZ_FOXX01000001.1"/>
</dbReference>
<gene>
    <name evidence="10" type="ORF">SAMN02745910_00156</name>
</gene>
<dbReference type="InterPro" id="IPR001172">
    <property type="entry name" value="FliN_T3SS_HrcQb"/>
</dbReference>
<evidence type="ECO:0000256" key="3">
    <source>
        <dbReference type="ARBA" id="ARBA00022475"/>
    </source>
</evidence>
<evidence type="ECO:0000256" key="1">
    <source>
        <dbReference type="ARBA" id="ARBA00004413"/>
    </source>
</evidence>
<dbReference type="Gene3D" id="3.40.1550.10">
    <property type="entry name" value="CheC-like"/>
    <property type="match status" value="1"/>
</dbReference>
<feature type="domain" description="CheC-like protein" evidence="9">
    <location>
        <begin position="38"/>
        <end position="74"/>
    </location>
</feature>
<keyword evidence="5" id="KW-0283">Flagellar rotation</keyword>
<evidence type="ECO:0000313" key="11">
    <source>
        <dbReference type="Proteomes" id="UP000182762"/>
    </source>
</evidence>
<dbReference type="NCBIfam" id="NF005995">
    <property type="entry name" value="PRK08119.1"/>
    <property type="match status" value="1"/>
</dbReference>
<feature type="domain" description="Flagellar motor switch protein FliN-like C-terminal" evidence="8">
    <location>
        <begin position="308"/>
        <end position="378"/>
    </location>
</feature>
<keyword evidence="10" id="KW-0282">Flagellum</keyword>
<dbReference type="SUPFAM" id="SSF101801">
    <property type="entry name" value="Surface presentation of antigens (SPOA)"/>
    <property type="match status" value="1"/>
</dbReference>
<keyword evidence="6" id="KW-0472">Membrane</keyword>
<keyword evidence="10" id="KW-0969">Cilium</keyword>
<comment type="similarity">
    <text evidence="2">Belongs to the FliN/MopA/SpaO family.</text>
</comment>
<evidence type="ECO:0000259" key="9">
    <source>
        <dbReference type="Pfam" id="PF04509"/>
    </source>
</evidence>
<dbReference type="PANTHER" id="PTHR43484">
    <property type="match status" value="1"/>
</dbReference>
<dbReference type="Proteomes" id="UP000182762">
    <property type="component" value="Unassembled WGS sequence"/>
</dbReference>
<dbReference type="Pfam" id="PF01052">
    <property type="entry name" value="FliMN_C"/>
    <property type="match status" value="1"/>
</dbReference>